<proteinExistence type="predicted"/>
<comment type="caution">
    <text evidence="2">The sequence shown here is derived from an EMBL/GenBank/DDBJ whole genome shotgun (WGS) entry which is preliminary data.</text>
</comment>
<feature type="coiled-coil region" evidence="1">
    <location>
        <begin position="72"/>
        <end position="135"/>
    </location>
</feature>
<sequence length="165" mass="18475">MDPIKRAPWDLTSDVTPAIEVRAAVGDGSLSKVLRLVGSFDDLESEAPPPRRSSAKDWAKLIDRIREAAAHTREVEAQAHEQELRVQDLLDRAREDIQAAAERVRAADARAAEMEARTEKLLKSADERVTAAEERARVAEEWLARVYDTISHEFVVEPGTKQVPR</sequence>
<dbReference type="Proteomes" id="UP001055125">
    <property type="component" value="Unassembled WGS sequence"/>
</dbReference>
<protein>
    <recommendedName>
        <fullName evidence="4">ATPase</fullName>
    </recommendedName>
</protein>
<dbReference type="RefSeq" id="WP_238245012.1">
    <property type="nucleotide sequence ID" value="NZ_BPQP01000048.1"/>
</dbReference>
<reference evidence="2" key="1">
    <citation type="journal article" date="2021" name="Front. Microbiol.">
        <title>Comprehensive Comparative Genomics and Phenotyping of Methylobacterium Species.</title>
        <authorList>
            <person name="Alessa O."/>
            <person name="Ogura Y."/>
            <person name="Fujitani Y."/>
            <person name="Takami H."/>
            <person name="Hayashi T."/>
            <person name="Sahin N."/>
            <person name="Tani A."/>
        </authorList>
    </citation>
    <scope>NUCLEOTIDE SEQUENCE</scope>
    <source>
        <strain evidence="2">DSM 19015</strain>
    </source>
</reference>
<gene>
    <name evidence="2" type="ORF">OCOJLMKI_3096</name>
</gene>
<evidence type="ECO:0000313" key="3">
    <source>
        <dbReference type="Proteomes" id="UP001055125"/>
    </source>
</evidence>
<evidence type="ECO:0000256" key="1">
    <source>
        <dbReference type="SAM" id="Coils"/>
    </source>
</evidence>
<dbReference type="EMBL" id="BPQP01000048">
    <property type="protein sequence ID" value="GJD95880.1"/>
    <property type="molecule type" value="Genomic_DNA"/>
</dbReference>
<name>A0ABQ4S2G3_9HYPH</name>
<organism evidence="2 3">
    <name type="scientific">Methylobacterium iners</name>
    <dbReference type="NCBI Taxonomy" id="418707"/>
    <lineage>
        <taxon>Bacteria</taxon>
        <taxon>Pseudomonadati</taxon>
        <taxon>Pseudomonadota</taxon>
        <taxon>Alphaproteobacteria</taxon>
        <taxon>Hyphomicrobiales</taxon>
        <taxon>Methylobacteriaceae</taxon>
        <taxon>Methylobacterium</taxon>
    </lineage>
</organism>
<keyword evidence="3" id="KW-1185">Reference proteome</keyword>
<evidence type="ECO:0008006" key="4">
    <source>
        <dbReference type="Google" id="ProtNLM"/>
    </source>
</evidence>
<keyword evidence="1" id="KW-0175">Coiled coil</keyword>
<evidence type="ECO:0000313" key="2">
    <source>
        <dbReference type="EMBL" id="GJD95880.1"/>
    </source>
</evidence>
<reference evidence="2" key="2">
    <citation type="submission" date="2021-08" db="EMBL/GenBank/DDBJ databases">
        <authorList>
            <person name="Tani A."/>
            <person name="Ola A."/>
            <person name="Ogura Y."/>
            <person name="Katsura K."/>
            <person name="Hayashi T."/>
        </authorList>
    </citation>
    <scope>NUCLEOTIDE SEQUENCE</scope>
    <source>
        <strain evidence="2">DSM 19015</strain>
    </source>
</reference>
<accession>A0ABQ4S2G3</accession>